<dbReference type="Gene3D" id="1.20.1600.10">
    <property type="entry name" value="Outer membrane efflux proteins (OEP)"/>
    <property type="match status" value="1"/>
</dbReference>
<gene>
    <name evidence="9" type="ORF">GO621_16410</name>
</gene>
<reference evidence="9 10" key="1">
    <citation type="submission" date="2019-12" db="EMBL/GenBank/DDBJ databases">
        <title>Mucilaginibacter sp. HMF7410 genome sequencing and assembly.</title>
        <authorList>
            <person name="Kang H."/>
            <person name="Cha I."/>
            <person name="Kim H."/>
            <person name="Joh K."/>
        </authorList>
    </citation>
    <scope>NUCLEOTIDE SEQUENCE [LARGE SCALE GENOMIC DNA]</scope>
    <source>
        <strain evidence="9 10">HMF7410</strain>
    </source>
</reference>
<evidence type="ECO:0000256" key="6">
    <source>
        <dbReference type="ARBA" id="ARBA00023136"/>
    </source>
</evidence>
<dbReference type="PANTHER" id="PTHR30026">
    <property type="entry name" value="OUTER MEMBRANE PROTEIN TOLC"/>
    <property type="match status" value="1"/>
</dbReference>
<keyword evidence="10" id="KW-1185">Reference proteome</keyword>
<sequence length="449" mass="50582">MCFSYIKIYYVIFFLFCCPFFLHAQASRDSLPPVVSLQECIRYALKNQPVLKQATLDEEINERNISIALSAWLPQVGATGSYQHYFQLPSQTVINGAGAPIITQVGVNNTSAIGFSGNQTIYNNDVLLASRTARFSRQYYKQNTLSSQINVVSDVSKAFYSLLLSEKQLEIINANIVRLRRALKDAYQQYQAGVVDKIDYKQATIALNNELASHKQTQETVKANTATLKELMGNADNRPINPVYDSIALSREIAIDTNVVANAGNRIEYQLLETTKSLQNLNVSYYRYGYLPSVSAFGNYNLSYLSNQFSTLYNQSYPNAYAGLTLTIPIFQGNRRLQNLRRAKLVVDRADLDLVNSRNVISTEVTQALASYKSNYVELTTQKENVDLANEVYNVVFLQYREGIKTYLDVIVAQSDLRTSQINYNNALFMVLSSKVDLQRALGSLPVNY</sequence>
<name>A0A7K1T0M0_9SPHI</name>
<dbReference type="EMBL" id="WPIK01000018">
    <property type="protein sequence ID" value="MVN23109.1"/>
    <property type="molecule type" value="Genomic_DNA"/>
</dbReference>
<evidence type="ECO:0000256" key="2">
    <source>
        <dbReference type="ARBA" id="ARBA00007613"/>
    </source>
</evidence>
<keyword evidence="3" id="KW-0813">Transport</keyword>
<dbReference type="RefSeq" id="WP_157569021.1">
    <property type="nucleotide sequence ID" value="NZ_WPIK01000018.1"/>
</dbReference>
<feature type="signal peptide" evidence="8">
    <location>
        <begin position="1"/>
        <end position="24"/>
    </location>
</feature>
<dbReference type="InterPro" id="IPR003423">
    <property type="entry name" value="OMP_efflux"/>
</dbReference>
<evidence type="ECO:0000256" key="7">
    <source>
        <dbReference type="ARBA" id="ARBA00023237"/>
    </source>
</evidence>
<evidence type="ECO:0000256" key="3">
    <source>
        <dbReference type="ARBA" id="ARBA00022448"/>
    </source>
</evidence>
<organism evidence="9 10">
    <name type="scientific">Mucilaginibacter arboris</name>
    <dbReference type="NCBI Taxonomy" id="2682090"/>
    <lineage>
        <taxon>Bacteria</taxon>
        <taxon>Pseudomonadati</taxon>
        <taxon>Bacteroidota</taxon>
        <taxon>Sphingobacteriia</taxon>
        <taxon>Sphingobacteriales</taxon>
        <taxon>Sphingobacteriaceae</taxon>
        <taxon>Mucilaginibacter</taxon>
    </lineage>
</organism>
<dbReference type="Proteomes" id="UP000462014">
    <property type="component" value="Unassembled WGS sequence"/>
</dbReference>
<dbReference type="GO" id="GO:1990281">
    <property type="term" value="C:efflux pump complex"/>
    <property type="evidence" value="ECO:0007669"/>
    <property type="project" value="TreeGrafter"/>
</dbReference>
<keyword evidence="8" id="KW-0732">Signal</keyword>
<evidence type="ECO:0000256" key="5">
    <source>
        <dbReference type="ARBA" id="ARBA00022692"/>
    </source>
</evidence>
<comment type="caution">
    <text evidence="9">The sequence shown here is derived from an EMBL/GenBank/DDBJ whole genome shotgun (WGS) entry which is preliminary data.</text>
</comment>
<keyword evidence="6" id="KW-0472">Membrane</keyword>
<dbReference type="GO" id="GO:0015562">
    <property type="term" value="F:efflux transmembrane transporter activity"/>
    <property type="evidence" value="ECO:0007669"/>
    <property type="project" value="InterPro"/>
</dbReference>
<comment type="subcellular location">
    <subcellularLocation>
        <location evidence="1">Cell outer membrane</location>
    </subcellularLocation>
</comment>
<evidence type="ECO:0000256" key="4">
    <source>
        <dbReference type="ARBA" id="ARBA00022452"/>
    </source>
</evidence>
<evidence type="ECO:0000313" key="10">
    <source>
        <dbReference type="Proteomes" id="UP000462014"/>
    </source>
</evidence>
<evidence type="ECO:0000256" key="1">
    <source>
        <dbReference type="ARBA" id="ARBA00004442"/>
    </source>
</evidence>
<evidence type="ECO:0000313" key="9">
    <source>
        <dbReference type="EMBL" id="MVN23109.1"/>
    </source>
</evidence>
<evidence type="ECO:0000256" key="8">
    <source>
        <dbReference type="SAM" id="SignalP"/>
    </source>
</evidence>
<proteinExistence type="inferred from homology"/>
<dbReference type="PANTHER" id="PTHR30026:SF20">
    <property type="entry name" value="OUTER MEMBRANE PROTEIN TOLC"/>
    <property type="match status" value="1"/>
</dbReference>
<dbReference type="GO" id="GO:0009279">
    <property type="term" value="C:cell outer membrane"/>
    <property type="evidence" value="ECO:0007669"/>
    <property type="project" value="UniProtKB-SubCell"/>
</dbReference>
<feature type="chain" id="PRO_5029889045" evidence="8">
    <location>
        <begin position="25"/>
        <end position="449"/>
    </location>
</feature>
<dbReference type="GO" id="GO:0015288">
    <property type="term" value="F:porin activity"/>
    <property type="evidence" value="ECO:0007669"/>
    <property type="project" value="TreeGrafter"/>
</dbReference>
<dbReference type="SUPFAM" id="SSF56954">
    <property type="entry name" value="Outer membrane efflux proteins (OEP)"/>
    <property type="match status" value="1"/>
</dbReference>
<keyword evidence="4" id="KW-1134">Transmembrane beta strand</keyword>
<keyword evidence="7" id="KW-0998">Cell outer membrane</keyword>
<comment type="similarity">
    <text evidence="2">Belongs to the outer membrane factor (OMF) (TC 1.B.17) family.</text>
</comment>
<dbReference type="AlphaFoldDB" id="A0A7K1T0M0"/>
<dbReference type="InterPro" id="IPR051906">
    <property type="entry name" value="TolC-like"/>
</dbReference>
<accession>A0A7K1T0M0</accession>
<keyword evidence="5" id="KW-0812">Transmembrane</keyword>
<protein>
    <submittedName>
        <fullName evidence="9">TolC family protein</fullName>
    </submittedName>
</protein>
<dbReference type="Pfam" id="PF02321">
    <property type="entry name" value="OEP"/>
    <property type="match status" value="2"/>
</dbReference>